<evidence type="ECO:0000256" key="3">
    <source>
        <dbReference type="ARBA" id="ARBA00022748"/>
    </source>
</evidence>
<dbReference type="InterPro" id="IPR007816">
    <property type="entry name" value="ResB-like_domain"/>
</dbReference>
<keyword evidence="3" id="KW-0201">Cytochrome c-type biogenesis</keyword>
<accession>A0ABX2AZS0</accession>
<dbReference type="Pfam" id="PF01578">
    <property type="entry name" value="Cytochrom_C_asm"/>
    <property type="match status" value="1"/>
</dbReference>
<feature type="transmembrane region" description="Helical" evidence="6">
    <location>
        <begin position="608"/>
        <end position="631"/>
    </location>
</feature>
<feature type="transmembrane region" description="Helical" evidence="6">
    <location>
        <begin position="690"/>
        <end position="708"/>
    </location>
</feature>
<evidence type="ECO:0000313" key="9">
    <source>
        <dbReference type="EMBL" id="NPE24098.1"/>
    </source>
</evidence>
<keyword evidence="4 6" id="KW-1133">Transmembrane helix</keyword>
<keyword evidence="10" id="KW-1185">Reference proteome</keyword>
<sequence length="746" mass="83446">MIRKTVISLYCLIIICMGTATFIEKWYGTEFVHLRIYGAWWFTAAWGLLAAAGIIYFVRSHVRRRSATALHLSFAIILLGAMLTRVSARHGSLHLRCGETAGRYYADCGNGNTEELTLPFEISLDSFYIDYHEGTEAAADYVSVVTVRDNGGKTRHKVSMNKILSHNSMRLYQASYDEDGQGSVLAVSSDPWGIPVTYTGYALLFLSLAWMLADPRGGFRRLLRHPLLRRGALIMILSAAGVHTVSAVPARPKDVAGKFGQLNILYNNRICPMQTFAIDFTKKLYGDTSYKGYTAEQVLTGFIFYGDEWSNEPVIRMKGGAMKSRLQLPGYVSVNTFFNRDMGGYTIGPYLQEYYKGADDEFHRNVADMDDRLQLVMNLRRGTLLKVFPCTDSSGHTVWHAPTGKLPAGMDETQKAYIQNVFTLLYQYVMAADTAGFRAVTDKMIRYQHKNGGNSLPGKNRITAERIYNAIPFAKILFMVNLAMGLVTLAAAIFRLTHRNTERYRQKLYSHAATAVMAASFAALTVCGALRWIVSGTIPMANGYETMLLMAWCIQFVSIVTYRRFRIMQTFGFLLSGLFLLVAHISGMDPQITHVMPVLSSPLLSIHVSMIMMAFALLSLTFVCGMTALTLHAARKGTGVETATDMEALRLLSLLFLYPALATLGAGIFIGAVWANVSWGTYWSWDPKEVWALIVFMVYGCAVHHRSIPQMRRPMFFHAFMTAAFLTILMTYFGVNYFLGGMHSYA</sequence>
<comment type="subcellular location">
    <subcellularLocation>
        <location evidence="1">Membrane</location>
        <topology evidence="1">Multi-pass membrane protein</topology>
    </subcellularLocation>
</comment>
<reference evidence="9 10" key="1">
    <citation type="submission" date="2020-05" db="EMBL/GenBank/DDBJ databases">
        <title>Distinct polysaccharide utilization as determinants for interspecies competition between intestinal Prevotella spp.</title>
        <authorList>
            <person name="Galvez E.J.C."/>
            <person name="Iljazovic A."/>
            <person name="Strowig T."/>
        </authorList>
    </citation>
    <scope>NUCLEOTIDE SEQUENCE [LARGE SCALE GENOMIC DNA]</scope>
    <source>
        <strain evidence="9 10">PCHR</strain>
    </source>
</reference>
<organism evidence="9 10">
    <name type="scientific">Xylanibacter caecicola</name>
    <dbReference type="NCBI Taxonomy" id="2736294"/>
    <lineage>
        <taxon>Bacteria</taxon>
        <taxon>Pseudomonadati</taxon>
        <taxon>Bacteroidota</taxon>
        <taxon>Bacteroidia</taxon>
        <taxon>Bacteroidales</taxon>
        <taxon>Prevotellaceae</taxon>
        <taxon>Xylanibacter</taxon>
    </lineage>
</organism>
<dbReference type="PANTHER" id="PTHR30071">
    <property type="entry name" value="HEME EXPORTER PROTEIN C"/>
    <property type="match status" value="1"/>
</dbReference>
<feature type="transmembrane region" description="Helical" evidence="6">
    <location>
        <begin position="546"/>
        <end position="563"/>
    </location>
</feature>
<evidence type="ECO:0000256" key="6">
    <source>
        <dbReference type="SAM" id="Phobius"/>
    </source>
</evidence>
<feature type="transmembrane region" description="Helical" evidence="6">
    <location>
        <begin position="232"/>
        <end position="250"/>
    </location>
</feature>
<feature type="domain" description="Cytochrome c assembly protein" evidence="7">
    <location>
        <begin position="541"/>
        <end position="743"/>
    </location>
</feature>
<feature type="transmembrane region" description="Helical" evidence="6">
    <location>
        <begin position="70"/>
        <end position="88"/>
    </location>
</feature>
<feature type="transmembrane region" description="Helical" evidence="6">
    <location>
        <begin position="192"/>
        <end position="212"/>
    </location>
</feature>
<evidence type="ECO:0000259" key="7">
    <source>
        <dbReference type="Pfam" id="PF01578"/>
    </source>
</evidence>
<feature type="transmembrane region" description="Helical" evidence="6">
    <location>
        <begin position="476"/>
        <end position="496"/>
    </location>
</feature>
<dbReference type="Pfam" id="PF05140">
    <property type="entry name" value="ResB"/>
    <property type="match status" value="1"/>
</dbReference>
<feature type="transmembrane region" description="Helical" evidence="6">
    <location>
        <begin position="651"/>
        <end position="675"/>
    </location>
</feature>
<evidence type="ECO:0000313" key="10">
    <source>
        <dbReference type="Proteomes" id="UP000820977"/>
    </source>
</evidence>
<dbReference type="EMBL" id="JABKKJ010000001">
    <property type="protein sequence ID" value="NPE24098.1"/>
    <property type="molecule type" value="Genomic_DNA"/>
</dbReference>
<evidence type="ECO:0000256" key="5">
    <source>
        <dbReference type="ARBA" id="ARBA00023136"/>
    </source>
</evidence>
<feature type="transmembrane region" description="Helical" evidence="6">
    <location>
        <begin position="715"/>
        <end position="739"/>
    </location>
</feature>
<feature type="transmembrane region" description="Helical" evidence="6">
    <location>
        <begin position="508"/>
        <end position="534"/>
    </location>
</feature>
<feature type="transmembrane region" description="Helical" evidence="6">
    <location>
        <begin position="39"/>
        <end position="58"/>
    </location>
</feature>
<keyword evidence="2 6" id="KW-0812">Transmembrane</keyword>
<evidence type="ECO:0000256" key="1">
    <source>
        <dbReference type="ARBA" id="ARBA00004141"/>
    </source>
</evidence>
<dbReference type="PANTHER" id="PTHR30071:SF1">
    <property type="entry name" value="CYTOCHROME B_B6 PROTEIN-RELATED"/>
    <property type="match status" value="1"/>
</dbReference>
<dbReference type="InterPro" id="IPR045062">
    <property type="entry name" value="Cyt_c_biogenesis_CcsA/CcmC"/>
</dbReference>
<evidence type="ECO:0000259" key="8">
    <source>
        <dbReference type="Pfam" id="PF05140"/>
    </source>
</evidence>
<name>A0ABX2AZS0_9BACT</name>
<dbReference type="InterPro" id="IPR002541">
    <property type="entry name" value="Cyt_c_assembly"/>
</dbReference>
<feature type="transmembrane region" description="Helical" evidence="6">
    <location>
        <begin position="7"/>
        <end position="27"/>
    </location>
</feature>
<keyword evidence="5 6" id="KW-0472">Membrane</keyword>
<evidence type="ECO:0000256" key="2">
    <source>
        <dbReference type="ARBA" id="ARBA00022692"/>
    </source>
</evidence>
<feature type="transmembrane region" description="Helical" evidence="6">
    <location>
        <begin position="570"/>
        <end position="588"/>
    </location>
</feature>
<dbReference type="Proteomes" id="UP000820977">
    <property type="component" value="Unassembled WGS sequence"/>
</dbReference>
<gene>
    <name evidence="9" type="primary">ccsA</name>
    <name evidence="9" type="ORF">HPS54_00965</name>
</gene>
<comment type="caution">
    <text evidence="9">The sequence shown here is derived from an EMBL/GenBank/DDBJ whole genome shotgun (WGS) entry which is preliminary data.</text>
</comment>
<proteinExistence type="predicted"/>
<feature type="domain" description="ResB-like" evidence="8">
    <location>
        <begin position="61"/>
        <end position="184"/>
    </location>
</feature>
<protein>
    <submittedName>
        <fullName evidence="9">Cytochrome c biogenesis protein CcsA</fullName>
    </submittedName>
</protein>
<evidence type="ECO:0000256" key="4">
    <source>
        <dbReference type="ARBA" id="ARBA00022989"/>
    </source>
</evidence>